<dbReference type="AlphaFoldDB" id="A0A0A8YYF6"/>
<reference evidence="1" key="2">
    <citation type="journal article" date="2015" name="Data Brief">
        <title>Shoot transcriptome of the giant reed, Arundo donax.</title>
        <authorList>
            <person name="Barrero R.A."/>
            <person name="Guerrero F.D."/>
            <person name="Moolhuijzen P."/>
            <person name="Goolsby J.A."/>
            <person name="Tidwell J."/>
            <person name="Bellgard S.E."/>
            <person name="Bellgard M.I."/>
        </authorList>
    </citation>
    <scope>NUCLEOTIDE SEQUENCE</scope>
    <source>
        <tissue evidence="1">Shoot tissue taken approximately 20 cm above the soil surface</tissue>
    </source>
</reference>
<name>A0A0A8YYF6_ARUDO</name>
<organism evidence="1">
    <name type="scientific">Arundo donax</name>
    <name type="common">Giant reed</name>
    <name type="synonym">Donax arundinaceus</name>
    <dbReference type="NCBI Taxonomy" id="35708"/>
    <lineage>
        <taxon>Eukaryota</taxon>
        <taxon>Viridiplantae</taxon>
        <taxon>Streptophyta</taxon>
        <taxon>Embryophyta</taxon>
        <taxon>Tracheophyta</taxon>
        <taxon>Spermatophyta</taxon>
        <taxon>Magnoliopsida</taxon>
        <taxon>Liliopsida</taxon>
        <taxon>Poales</taxon>
        <taxon>Poaceae</taxon>
        <taxon>PACMAD clade</taxon>
        <taxon>Arundinoideae</taxon>
        <taxon>Arundineae</taxon>
        <taxon>Arundo</taxon>
    </lineage>
</organism>
<accession>A0A0A8YYF6</accession>
<proteinExistence type="predicted"/>
<sequence>MMRCFFVSQFVRGLKDEIRAAMQSQVPDTVDRAILLAKVQEQVGDKAKSKFQKQNTSSKYNPSFNKAEFKQPATANSLWKERQLRHYRRANRLCYYCGDKYEPAHLEKCLKRPKPQVNALAVNDLDVELSEVVLNQLAIEDTLAADFYQLSLNALAGTKEGECIKVRALVKNQVIIILIDNGSSHSFIDTSFLPRVRIQA</sequence>
<evidence type="ECO:0000313" key="1">
    <source>
        <dbReference type="EMBL" id="JAD29530.1"/>
    </source>
</evidence>
<protein>
    <submittedName>
        <fullName evidence="1">Uncharacterized protein</fullName>
    </submittedName>
</protein>
<reference evidence="1" key="1">
    <citation type="submission" date="2014-09" db="EMBL/GenBank/DDBJ databases">
        <authorList>
            <person name="Magalhaes I.L.F."/>
            <person name="Oliveira U."/>
            <person name="Santos F.R."/>
            <person name="Vidigal T.H.D.A."/>
            <person name="Brescovit A.D."/>
            <person name="Santos A.J."/>
        </authorList>
    </citation>
    <scope>NUCLEOTIDE SEQUENCE</scope>
    <source>
        <tissue evidence="1">Shoot tissue taken approximately 20 cm above the soil surface</tissue>
    </source>
</reference>
<dbReference type="EMBL" id="GBRH01268365">
    <property type="protein sequence ID" value="JAD29530.1"/>
    <property type="molecule type" value="Transcribed_RNA"/>
</dbReference>